<organism evidence="1 2">
    <name type="scientific">Streptohalobacillus salinus</name>
    <dbReference type="NCBI Taxonomy" id="621096"/>
    <lineage>
        <taxon>Bacteria</taxon>
        <taxon>Bacillati</taxon>
        <taxon>Bacillota</taxon>
        <taxon>Bacilli</taxon>
        <taxon>Bacillales</taxon>
        <taxon>Bacillaceae</taxon>
        <taxon>Streptohalobacillus</taxon>
    </lineage>
</organism>
<protein>
    <submittedName>
        <fullName evidence="1">Uncharacterized protein YxjI</fullName>
    </submittedName>
</protein>
<dbReference type="EMBL" id="QJJR01000005">
    <property type="protein sequence ID" value="PXW91492.1"/>
    <property type="molecule type" value="Genomic_DNA"/>
</dbReference>
<name>A0A2V3WBP2_9BACI</name>
<dbReference type="RefSeq" id="WP_110251266.1">
    <property type="nucleotide sequence ID" value="NZ_QJJR01000005.1"/>
</dbReference>
<keyword evidence="2" id="KW-1185">Reference proteome</keyword>
<sequence>MDTILLKQATVTIGYKFYVDDSGKNNSFTLKSTSPLVLLDRFIGTIVGVPFTANISQSNSNDELIVKKKLGFIFENYEALRGNIQIASIKRGKKMTSPQIDINSIYGDFMIKSTAMARMFEVSKDGLIVASIKKVTFSLKDAYEITNYSFEDIQLLIGIAFTLDNMFHS</sequence>
<dbReference type="OrthoDB" id="3010317at2"/>
<dbReference type="InterPro" id="IPR025659">
    <property type="entry name" value="Tubby-like_C"/>
</dbReference>
<comment type="caution">
    <text evidence="1">The sequence shown here is derived from an EMBL/GenBank/DDBJ whole genome shotgun (WGS) entry which is preliminary data.</text>
</comment>
<reference evidence="1 2" key="1">
    <citation type="submission" date="2018-05" db="EMBL/GenBank/DDBJ databases">
        <title>Genomic Encyclopedia of Type Strains, Phase IV (KMG-IV): sequencing the most valuable type-strain genomes for metagenomic binning, comparative biology and taxonomic classification.</title>
        <authorList>
            <person name="Goeker M."/>
        </authorList>
    </citation>
    <scope>NUCLEOTIDE SEQUENCE [LARGE SCALE GENOMIC DNA]</scope>
    <source>
        <strain evidence="1 2">DSM 22440</strain>
    </source>
</reference>
<accession>A0A2V3WBP2</accession>
<dbReference type="AlphaFoldDB" id="A0A2V3WBP2"/>
<gene>
    <name evidence="1" type="ORF">DES38_105113</name>
</gene>
<dbReference type="Pfam" id="PF04525">
    <property type="entry name" value="LOR"/>
    <property type="match status" value="1"/>
</dbReference>
<dbReference type="SUPFAM" id="SSF54518">
    <property type="entry name" value="Tubby C-terminal domain-like"/>
    <property type="match status" value="1"/>
</dbReference>
<dbReference type="InterPro" id="IPR007612">
    <property type="entry name" value="LOR"/>
</dbReference>
<evidence type="ECO:0000313" key="1">
    <source>
        <dbReference type="EMBL" id="PXW91492.1"/>
    </source>
</evidence>
<evidence type="ECO:0000313" key="2">
    <source>
        <dbReference type="Proteomes" id="UP000247922"/>
    </source>
</evidence>
<dbReference type="Proteomes" id="UP000247922">
    <property type="component" value="Unassembled WGS sequence"/>
</dbReference>
<proteinExistence type="predicted"/>